<evidence type="ECO:0000256" key="1">
    <source>
        <dbReference type="ARBA" id="ARBA00023125"/>
    </source>
</evidence>
<dbReference type="InterPro" id="IPR011010">
    <property type="entry name" value="DNA_brk_join_enz"/>
</dbReference>
<dbReference type="AlphaFoldDB" id="A0AA88XQD6"/>
<feature type="domain" description="Core-binding (CB)" evidence="3">
    <location>
        <begin position="1"/>
        <end position="75"/>
    </location>
</feature>
<dbReference type="PANTHER" id="PTHR34605:SF3">
    <property type="entry name" value="P CELL-TYPE AGGLUTINATION PROTEIN MAP4-LIKE-RELATED"/>
    <property type="match status" value="1"/>
</dbReference>
<evidence type="ECO:0000259" key="3">
    <source>
        <dbReference type="PROSITE" id="PS51900"/>
    </source>
</evidence>
<name>A0AA88XQD6_PINIB</name>
<sequence>MRESLSPSTQTAYRSIFEKYAKFVARLETNNSNSTANITPELVALFIADCYKQGLAVATVQTYISALGFFAKLKGLTDVSQTFAIKRMLSGYQKKHISCDTRLPITPIILSKLIHSLPFVCKSMFSRVLVKAMYLLAFHAFLRIGEITGTKDNHGNCIRKENVKILSSPDEQNKHIELTFSTFKHSAGKHIPTIVIKENSIQNLCPVKAICDYCNLRDSKDGPFFKFMDDSPVSRQYFTQHLQASLAWAGYDYKHYKGHSFRIGAATTAAEKGINEEKIQAMGRWHSAAYKKYIRIHSITLD</sequence>
<dbReference type="InterPro" id="IPR044068">
    <property type="entry name" value="CB"/>
</dbReference>
<dbReference type="Gene3D" id="1.10.150.130">
    <property type="match status" value="1"/>
</dbReference>
<evidence type="ECO:0000313" key="5">
    <source>
        <dbReference type="Proteomes" id="UP001186944"/>
    </source>
</evidence>
<reference evidence="4" key="1">
    <citation type="submission" date="2019-08" db="EMBL/GenBank/DDBJ databases">
        <title>The improved chromosome-level genome for the pearl oyster Pinctada fucata martensii using PacBio sequencing and Hi-C.</title>
        <authorList>
            <person name="Zheng Z."/>
        </authorList>
    </citation>
    <scope>NUCLEOTIDE SEQUENCE</scope>
    <source>
        <strain evidence="4">ZZ-2019</strain>
        <tissue evidence="4">Adductor muscle</tissue>
    </source>
</reference>
<proteinExistence type="predicted"/>
<dbReference type="Gene3D" id="1.10.443.10">
    <property type="entry name" value="Intergrase catalytic core"/>
    <property type="match status" value="1"/>
</dbReference>
<keyword evidence="5" id="KW-1185">Reference proteome</keyword>
<gene>
    <name evidence="4" type="ORF">FSP39_020005</name>
</gene>
<dbReference type="InterPro" id="IPR004107">
    <property type="entry name" value="Integrase_SAM-like_N"/>
</dbReference>
<keyword evidence="2" id="KW-0233">DNA recombination</keyword>
<dbReference type="SUPFAM" id="SSF47823">
    <property type="entry name" value="lambda integrase-like, N-terminal domain"/>
    <property type="match status" value="1"/>
</dbReference>
<dbReference type="GO" id="GO:0015074">
    <property type="term" value="P:DNA integration"/>
    <property type="evidence" value="ECO:0007669"/>
    <property type="project" value="InterPro"/>
</dbReference>
<protein>
    <recommendedName>
        <fullName evidence="3">Core-binding (CB) domain-containing protein</fullName>
    </recommendedName>
</protein>
<dbReference type="InterPro" id="IPR052925">
    <property type="entry name" value="Phage_Integrase-like_Recomb"/>
</dbReference>
<dbReference type="GO" id="GO:0003677">
    <property type="term" value="F:DNA binding"/>
    <property type="evidence" value="ECO:0007669"/>
    <property type="project" value="UniProtKB-KW"/>
</dbReference>
<dbReference type="EMBL" id="VSWD01000011">
    <property type="protein sequence ID" value="KAK3088509.1"/>
    <property type="molecule type" value="Genomic_DNA"/>
</dbReference>
<dbReference type="PANTHER" id="PTHR34605">
    <property type="entry name" value="PHAGE_INTEGRASE DOMAIN-CONTAINING PROTEIN"/>
    <property type="match status" value="1"/>
</dbReference>
<comment type="caution">
    <text evidence="4">The sequence shown here is derived from an EMBL/GenBank/DDBJ whole genome shotgun (WGS) entry which is preliminary data.</text>
</comment>
<keyword evidence="1" id="KW-0238">DNA-binding</keyword>
<dbReference type="InterPro" id="IPR013762">
    <property type="entry name" value="Integrase-like_cat_sf"/>
</dbReference>
<dbReference type="Pfam" id="PF02899">
    <property type="entry name" value="Phage_int_SAM_1"/>
    <property type="match status" value="1"/>
</dbReference>
<dbReference type="InterPro" id="IPR010998">
    <property type="entry name" value="Integrase_recombinase_N"/>
</dbReference>
<dbReference type="GO" id="GO:0006310">
    <property type="term" value="P:DNA recombination"/>
    <property type="evidence" value="ECO:0007669"/>
    <property type="project" value="UniProtKB-KW"/>
</dbReference>
<accession>A0AA88XQD6</accession>
<organism evidence="4 5">
    <name type="scientific">Pinctada imbricata</name>
    <name type="common">Atlantic pearl-oyster</name>
    <name type="synonym">Pinctada martensii</name>
    <dbReference type="NCBI Taxonomy" id="66713"/>
    <lineage>
        <taxon>Eukaryota</taxon>
        <taxon>Metazoa</taxon>
        <taxon>Spiralia</taxon>
        <taxon>Lophotrochozoa</taxon>
        <taxon>Mollusca</taxon>
        <taxon>Bivalvia</taxon>
        <taxon>Autobranchia</taxon>
        <taxon>Pteriomorphia</taxon>
        <taxon>Pterioida</taxon>
        <taxon>Pterioidea</taxon>
        <taxon>Pteriidae</taxon>
        <taxon>Pinctada</taxon>
    </lineage>
</organism>
<dbReference type="PROSITE" id="PS51900">
    <property type="entry name" value="CB"/>
    <property type="match status" value="1"/>
</dbReference>
<dbReference type="Proteomes" id="UP001186944">
    <property type="component" value="Unassembled WGS sequence"/>
</dbReference>
<dbReference type="SUPFAM" id="SSF56349">
    <property type="entry name" value="DNA breaking-rejoining enzymes"/>
    <property type="match status" value="1"/>
</dbReference>
<evidence type="ECO:0000256" key="2">
    <source>
        <dbReference type="ARBA" id="ARBA00023172"/>
    </source>
</evidence>
<evidence type="ECO:0000313" key="4">
    <source>
        <dbReference type="EMBL" id="KAK3088509.1"/>
    </source>
</evidence>